<accession>A0A1N6T172</accession>
<evidence type="ECO:0000256" key="1">
    <source>
        <dbReference type="ARBA" id="ARBA00004141"/>
    </source>
</evidence>
<protein>
    <submittedName>
        <fullName evidence="8">Phospholipid/cholesterol/gamma-HCH transport system permease protein</fullName>
    </submittedName>
</protein>
<keyword evidence="5 7" id="KW-1133">Transmembrane helix</keyword>
<evidence type="ECO:0000256" key="3">
    <source>
        <dbReference type="ARBA" id="ARBA00022448"/>
    </source>
</evidence>
<dbReference type="GO" id="GO:0005548">
    <property type="term" value="F:phospholipid transporter activity"/>
    <property type="evidence" value="ECO:0007669"/>
    <property type="project" value="TreeGrafter"/>
</dbReference>
<organism evidence="8 9">
    <name type="scientific">Alkalispirochaeta americana</name>
    <dbReference type="NCBI Taxonomy" id="159291"/>
    <lineage>
        <taxon>Bacteria</taxon>
        <taxon>Pseudomonadati</taxon>
        <taxon>Spirochaetota</taxon>
        <taxon>Spirochaetia</taxon>
        <taxon>Spirochaetales</taxon>
        <taxon>Spirochaetaceae</taxon>
        <taxon>Alkalispirochaeta</taxon>
    </lineage>
</organism>
<keyword evidence="6 7" id="KW-0472">Membrane</keyword>
<dbReference type="AlphaFoldDB" id="A0A1N6T172"/>
<evidence type="ECO:0000256" key="7">
    <source>
        <dbReference type="RuleBase" id="RU362044"/>
    </source>
</evidence>
<dbReference type="InterPro" id="IPR003453">
    <property type="entry name" value="ABC_MlaE_roteobac"/>
</dbReference>
<dbReference type="STRING" id="159291.SAMN05920897_10978"/>
<dbReference type="InterPro" id="IPR030802">
    <property type="entry name" value="Permease_MalE"/>
</dbReference>
<evidence type="ECO:0000256" key="2">
    <source>
        <dbReference type="ARBA" id="ARBA00007556"/>
    </source>
</evidence>
<name>A0A1N6T172_9SPIO</name>
<dbReference type="GO" id="GO:0043190">
    <property type="term" value="C:ATP-binding cassette (ABC) transporter complex"/>
    <property type="evidence" value="ECO:0007669"/>
    <property type="project" value="InterPro"/>
</dbReference>
<dbReference type="PANTHER" id="PTHR30188:SF4">
    <property type="entry name" value="PROTEIN TRIGALACTOSYLDIACYLGLYCEROL 1, CHLOROPLASTIC"/>
    <property type="match status" value="1"/>
</dbReference>
<evidence type="ECO:0000256" key="5">
    <source>
        <dbReference type="ARBA" id="ARBA00022989"/>
    </source>
</evidence>
<keyword evidence="4 7" id="KW-0812">Transmembrane</keyword>
<evidence type="ECO:0000313" key="8">
    <source>
        <dbReference type="EMBL" id="SIQ47102.1"/>
    </source>
</evidence>
<proteinExistence type="inferred from homology"/>
<sequence>MQDPREDIREQNTPLVLLPIENLGRRVVQNLEELGRFYVFLGHTLRGLFMPPVRWRLYAEQMERIGVRSVAIIALSSAAIGMIFSLQMTMVMAMFQAEAMVGAAVGLTLARELAPVVTTLMLIAKNGSSMTAELGTMRVTEQIDAMETMSVDPIHYLVVPRLVASVIVFPILTGLANLVGILGAYLVAVEMLGVDPGGFVEQLYSLVNPIDVISGLIKAAVMGFMMSVICAYYGFYSAGGSKGVGESATRAVVASSVGILIADYIMADLMLQFLY</sequence>
<keyword evidence="9" id="KW-1185">Reference proteome</keyword>
<feature type="transmembrane region" description="Helical" evidence="7">
    <location>
        <begin position="247"/>
        <end position="267"/>
    </location>
</feature>
<keyword evidence="3" id="KW-0813">Transport</keyword>
<feature type="transmembrane region" description="Helical" evidence="7">
    <location>
        <begin position="101"/>
        <end position="124"/>
    </location>
</feature>
<evidence type="ECO:0000256" key="6">
    <source>
        <dbReference type="ARBA" id="ARBA00023136"/>
    </source>
</evidence>
<dbReference type="NCBIfam" id="TIGR00056">
    <property type="entry name" value="MlaE family lipid ABC transporter permease subunit"/>
    <property type="match status" value="1"/>
</dbReference>
<feature type="transmembrane region" description="Helical" evidence="7">
    <location>
        <begin position="70"/>
        <end position="95"/>
    </location>
</feature>
<reference evidence="8 9" key="1">
    <citation type="submission" date="2017-01" db="EMBL/GenBank/DDBJ databases">
        <authorList>
            <person name="Mah S.A."/>
            <person name="Swanson W.J."/>
            <person name="Moy G.W."/>
            <person name="Vacquier V.D."/>
        </authorList>
    </citation>
    <scope>NUCLEOTIDE SEQUENCE [LARGE SCALE GENOMIC DNA]</scope>
    <source>
        <strain evidence="8 9">ASpG1</strain>
    </source>
</reference>
<dbReference type="Proteomes" id="UP000186400">
    <property type="component" value="Unassembled WGS sequence"/>
</dbReference>
<evidence type="ECO:0000256" key="4">
    <source>
        <dbReference type="ARBA" id="ARBA00022692"/>
    </source>
</evidence>
<comment type="similarity">
    <text evidence="2 7">Belongs to the MlaE permease family.</text>
</comment>
<dbReference type="EMBL" id="FTMS01000009">
    <property type="protein sequence ID" value="SIQ47102.1"/>
    <property type="molecule type" value="Genomic_DNA"/>
</dbReference>
<dbReference type="PANTHER" id="PTHR30188">
    <property type="entry name" value="ABC TRANSPORTER PERMEASE PROTEIN-RELATED"/>
    <property type="match status" value="1"/>
</dbReference>
<dbReference type="Pfam" id="PF02405">
    <property type="entry name" value="MlaE"/>
    <property type="match status" value="1"/>
</dbReference>
<feature type="transmembrane region" description="Helical" evidence="7">
    <location>
        <begin position="162"/>
        <end position="188"/>
    </location>
</feature>
<comment type="subcellular location">
    <subcellularLocation>
        <location evidence="1">Membrane</location>
        <topology evidence="1">Multi-pass membrane protein</topology>
    </subcellularLocation>
</comment>
<evidence type="ECO:0000313" key="9">
    <source>
        <dbReference type="Proteomes" id="UP000186400"/>
    </source>
</evidence>
<feature type="transmembrane region" description="Helical" evidence="7">
    <location>
        <begin position="212"/>
        <end position="235"/>
    </location>
</feature>
<gene>
    <name evidence="8" type="ORF">SAMN05920897_10978</name>
</gene>
<dbReference type="RefSeq" id="WP_234969062.1">
    <property type="nucleotide sequence ID" value="NZ_FTMS01000009.1"/>
</dbReference>